<evidence type="ECO:0000256" key="1">
    <source>
        <dbReference type="SAM" id="Phobius"/>
    </source>
</evidence>
<organism evidence="3 4">
    <name type="scientific">Mycobacterium gordonae</name>
    <dbReference type="NCBI Taxonomy" id="1778"/>
    <lineage>
        <taxon>Bacteria</taxon>
        <taxon>Bacillati</taxon>
        <taxon>Actinomycetota</taxon>
        <taxon>Actinomycetes</taxon>
        <taxon>Mycobacteriales</taxon>
        <taxon>Mycobacteriaceae</taxon>
        <taxon>Mycobacterium</taxon>
    </lineage>
</organism>
<dbReference type="Proteomes" id="UP000051677">
    <property type="component" value="Unassembled WGS sequence"/>
</dbReference>
<sequence>MWHRGHWLWGGSIPLTLATVMFGALLISAVVLAVRYLLSLQGIGTAPAARPSRAESLLAERFARGEIDDDEYQRKLRLLHQHR</sequence>
<gene>
    <name evidence="3" type="ORF">AO501_31805</name>
</gene>
<keyword evidence="1" id="KW-0812">Transmembrane</keyword>
<dbReference type="Pfam" id="PF09851">
    <property type="entry name" value="SHOCT"/>
    <property type="match status" value="1"/>
</dbReference>
<evidence type="ECO:0000259" key="2">
    <source>
        <dbReference type="Pfam" id="PF09851"/>
    </source>
</evidence>
<dbReference type="EMBL" id="LKTM01000003">
    <property type="protein sequence ID" value="KQH80905.1"/>
    <property type="molecule type" value="Genomic_DNA"/>
</dbReference>
<comment type="caution">
    <text evidence="3">The sequence shown here is derived from an EMBL/GenBank/DDBJ whole genome shotgun (WGS) entry which is preliminary data.</text>
</comment>
<dbReference type="AlphaFoldDB" id="A0A0Q2LYK0"/>
<accession>A0A0Q2LYK0</accession>
<feature type="domain" description="SHOCT" evidence="2">
    <location>
        <begin position="56"/>
        <end position="79"/>
    </location>
</feature>
<dbReference type="InterPro" id="IPR018649">
    <property type="entry name" value="SHOCT"/>
</dbReference>
<feature type="transmembrane region" description="Helical" evidence="1">
    <location>
        <begin position="12"/>
        <end position="38"/>
    </location>
</feature>
<keyword evidence="1" id="KW-0472">Membrane</keyword>
<proteinExistence type="predicted"/>
<protein>
    <recommendedName>
        <fullName evidence="2">SHOCT domain-containing protein</fullName>
    </recommendedName>
</protein>
<name>A0A0Q2LYK0_MYCGO</name>
<keyword evidence="1" id="KW-1133">Transmembrane helix</keyword>
<evidence type="ECO:0000313" key="3">
    <source>
        <dbReference type="EMBL" id="KQH80905.1"/>
    </source>
</evidence>
<evidence type="ECO:0000313" key="4">
    <source>
        <dbReference type="Proteomes" id="UP000051677"/>
    </source>
</evidence>
<reference evidence="3 4" key="1">
    <citation type="submission" date="2015-10" db="EMBL/GenBank/DDBJ databases">
        <title>Mycobacterium gordonae draft genome assembly.</title>
        <authorList>
            <person name="Ustinova V."/>
            <person name="Smirnova T."/>
            <person name="Blagodatskikh K."/>
            <person name="Varlamov D."/>
            <person name="Larionova E."/>
            <person name="Chernousova L."/>
        </authorList>
    </citation>
    <scope>NUCLEOTIDE SEQUENCE [LARGE SCALE GENOMIC DNA]</scope>
    <source>
        <strain evidence="3 4">CTRI 14-8773</strain>
    </source>
</reference>